<dbReference type="InterPro" id="IPR027417">
    <property type="entry name" value="P-loop_NTPase"/>
</dbReference>
<evidence type="ECO:0000256" key="2">
    <source>
        <dbReference type="ARBA" id="ARBA00022737"/>
    </source>
</evidence>
<dbReference type="GO" id="GO:0005524">
    <property type="term" value="F:ATP binding"/>
    <property type="evidence" value="ECO:0007669"/>
    <property type="project" value="UniProtKB-KW"/>
</dbReference>
<dbReference type="InterPro" id="IPR042197">
    <property type="entry name" value="Apaf_helical"/>
</dbReference>
<evidence type="ECO:0000313" key="12">
    <source>
        <dbReference type="EMBL" id="SPD26411.1"/>
    </source>
</evidence>
<dbReference type="InterPro" id="IPR056789">
    <property type="entry name" value="LRR_R13L1-DRL21"/>
</dbReference>
<reference evidence="12" key="1">
    <citation type="submission" date="2018-02" db="EMBL/GenBank/DDBJ databases">
        <authorList>
            <person name="Cohen D.B."/>
            <person name="Kent A.D."/>
        </authorList>
    </citation>
    <scope>NUCLEOTIDE SEQUENCE</scope>
</reference>
<dbReference type="Pfam" id="PF18052">
    <property type="entry name" value="Rx_N"/>
    <property type="match status" value="1"/>
</dbReference>
<dbReference type="InterPro" id="IPR032675">
    <property type="entry name" value="LRR_dom_sf"/>
</dbReference>
<dbReference type="GO" id="GO:0043531">
    <property type="term" value="F:ADP binding"/>
    <property type="evidence" value="ECO:0007669"/>
    <property type="project" value="InterPro"/>
</dbReference>
<name>A0A2N9IR00_FAGSY</name>
<dbReference type="Pfam" id="PF23559">
    <property type="entry name" value="WHD_DRP"/>
    <property type="match status" value="1"/>
</dbReference>
<dbReference type="InterPro" id="IPR041118">
    <property type="entry name" value="Rx_N"/>
</dbReference>
<evidence type="ECO:0000259" key="11">
    <source>
        <dbReference type="Pfam" id="PF25019"/>
    </source>
</evidence>
<dbReference type="Pfam" id="PF00931">
    <property type="entry name" value="NB-ARC"/>
    <property type="match status" value="1"/>
</dbReference>
<dbReference type="GO" id="GO:0051707">
    <property type="term" value="P:response to other organism"/>
    <property type="evidence" value="ECO:0007669"/>
    <property type="project" value="UniProtKB-ARBA"/>
</dbReference>
<dbReference type="PANTHER" id="PTHR36766:SF45">
    <property type="entry name" value="NB-ARC DOMAIN-CONTAINING PROTEIN"/>
    <property type="match status" value="1"/>
</dbReference>
<keyword evidence="2" id="KW-0677">Repeat</keyword>
<dbReference type="FunFam" id="1.10.10.10:FF:000322">
    <property type="entry name" value="Probable disease resistance protein At1g63360"/>
    <property type="match status" value="1"/>
</dbReference>
<sequence>MADPLISVLLELLASITAQEAEQELWLVVGVDDEVRQLEGNLRIVNAVLKDAENRKATDEAVKLWLKKLEDTFYEMDDVLDEWNTAMIKFKIEKNEKENAEKDPIVKKVKDDLVNILLGKGNEEERSPYVIALVGMGGIGKTTLAQLAYNDTKVQAHFDLKMWVCVSDPFDQSRVAKAIIQEALGGGHCTLIELEALLDEIHNLTKEKKFFLVLDDVWTEDSTLWERFRHALRNGVQGSRILVTTRKIRVAEIMGSTSASMINLEVLSEEDCWLVFSKIAFSNKDLEQCEQLETLGRQIAKKCKGLPLAAKTLGSLMRFKRRREQWETVLDSSLWELEEVEKELFAPLLLSYNDLPSPLKRCFKYCAFYPKDYVFSRDELVYMWMAQGYIDSKENIEIIARDYFENLAIRSFFQDFKKYKDDDRIQGCKMHDIVHDFAQLMTKNECFTINSDTKLGLDYKNAHHLRLEIPKEAQFPESIYSAKILRTLILKELPDEVENFMHLRYLNLDDYDGDGLPETICNLFNLLILKINFRSPRVMKFPQGMGKLINLRLVILETNFGVNRYEFAREIGKLTSLRTLSYFNISGKDYSKGRNIGTLQISGLWNLVDLCEAENAQLKNKHLHTLKLYFDREYEERMENDALFLNAIESPPNLESLSIGKYWGTTMSLNWMMSLTKLKTLKLGCLEKLEHLPPLGKLVFLERLEIWQANSLKKVGIEFLGIESENKRHDKIKLFPNLKSLEFHNLFLWEEWIGIGGMREEEEESSITIMPRLQFLRIWRCPNLKSSLPDFLCTTPLKKLVIRSSLILHERCQRGTGEDWPKISHIPTIVIEGKVMQRDSHEVNFSEFDEEQHGEEEFDKEENDEEKFDKEEDNEEEFDKEVPFE</sequence>
<dbReference type="PANTHER" id="PTHR36766">
    <property type="entry name" value="PLANT BROAD-SPECTRUM MILDEW RESISTANCE PROTEIN RPW8"/>
    <property type="match status" value="1"/>
</dbReference>
<feature type="region of interest" description="Disordered" evidence="6">
    <location>
        <begin position="844"/>
        <end position="885"/>
    </location>
</feature>
<evidence type="ECO:0000259" key="10">
    <source>
        <dbReference type="Pfam" id="PF23559"/>
    </source>
</evidence>
<dbReference type="InterPro" id="IPR036388">
    <property type="entry name" value="WH-like_DNA-bd_sf"/>
</dbReference>
<dbReference type="Gene3D" id="1.10.10.10">
    <property type="entry name" value="Winged helix-like DNA-binding domain superfamily/Winged helix DNA-binding domain"/>
    <property type="match status" value="1"/>
</dbReference>
<feature type="domain" description="Disease resistance protein winged helix" evidence="10">
    <location>
        <begin position="369"/>
        <end position="438"/>
    </location>
</feature>
<accession>A0A2N9IR00</accession>
<feature type="chain" id="PRO_5014634283" evidence="7">
    <location>
        <begin position="19"/>
        <end position="885"/>
    </location>
</feature>
<feature type="domain" description="R13L1/DRL21-like LRR repeat region" evidence="11">
    <location>
        <begin position="597"/>
        <end position="707"/>
    </location>
</feature>
<evidence type="ECO:0000256" key="5">
    <source>
        <dbReference type="ARBA" id="ARBA00022840"/>
    </source>
</evidence>
<keyword evidence="1" id="KW-0433">Leucine-rich repeat</keyword>
<evidence type="ECO:0000259" key="9">
    <source>
        <dbReference type="Pfam" id="PF18052"/>
    </source>
</evidence>
<dbReference type="GO" id="GO:0006952">
    <property type="term" value="P:defense response"/>
    <property type="evidence" value="ECO:0007669"/>
    <property type="project" value="UniProtKB-KW"/>
</dbReference>
<proteinExistence type="predicted"/>
<keyword evidence="4" id="KW-0611">Plant defense</keyword>
<evidence type="ECO:0000259" key="8">
    <source>
        <dbReference type="Pfam" id="PF00931"/>
    </source>
</evidence>
<protein>
    <submittedName>
        <fullName evidence="12">Uncharacterized protein</fullName>
    </submittedName>
</protein>
<evidence type="ECO:0000256" key="7">
    <source>
        <dbReference type="SAM" id="SignalP"/>
    </source>
</evidence>
<dbReference type="InterPro" id="IPR058922">
    <property type="entry name" value="WHD_DRP"/>
</dbReference>
<evidence type="ECO:0000256" key="1">
    <source>
        <dbReference type="ARBA" id="ARBA00022614"/>
    </source>
</evidence>
<dbReference type="SUPFAM" id="SSF52058">
    <property type="entry name" value="L domain-like"/>
    <property type="match status" value="1"/>
</dbReference>
<gene>
    <name evidence="12" type="ORF">FSB_LOCUS54293</name>
</gene>
<feature type="domain" description="NB-ARC" evidence="8">
    <location>
        <begin position="111"/>
        <end position="285"/>
    </location>
</feature>
<keyword evidence="3" id="KW-0547">Nucleotide-binding</keyword>
<dbReference type="InterPro" id="IPR002182">
    <property type="entry name" value="NB-ARC"/>
</dbReference>
<organism evidence="12">
    <name type="scientific">Fagus sylvatica</name>
    <name type="common">Beechnut</name>
    <dbReference type="NCBI Taxonomy" id="28930"/>
    <lineage>
        <taxon>Eukaryota</taxon>
        <taxon>Viridiplantae</taxon>
        <taxon>Streptophyta</taxon>
        <taxon>Embryophyta</taxon>
        <taxon>Tracheophyta</taxon>
        <taxon>Spermatophyta</taxon>
        <taxon>Magnoliopsida</taxon>
        <taxon>eudicotyledons</taxon>
        <taxon>Gunneridae</taxon>
        <taxon>Pentapetalae</taxon>
        <taxon>rosids</taxon>
        <taxon>fabids</taxon>
        <taxon>Fagales</taxon>
        <taxon>Fagaceae</taxon>
        <taxon>Fagus</taxon>
    </lineage>
</organism>
<dbReference type="EMBL" id="OIVN01006155">
    <property type="protein sequence ID" value="SPD26411.1"/>
    <property type="molecule type" value="Genomic_DNA"/>
</dbReference>
<keyword evidence="5" id="KW-0067">ATP-binding</keyword>
<keyword evidence="7" id="KW-0732">Signal</keyword>
<dbReference type="SUPFAM" id="SSF52540">
    <property type="entry name" value="P-loop containing nucleoside triphosphate hydrolases"/>
    <property type="match status" value="1"/>
</dbReference>
<feature type="signal peptide" evidence="7">
    <location>
        <begin position="1"/>
        <end position="18"/>
    </location>
</feature>
<dbReference type="Gene3D" id="1.10.8.430">
    <property type="entry name" value="Helical domain of apoptotic protease-activating factors"/>
    <property type="match status" value="1"/>
</dbReference>
<feature type="compositionally biased region" description="Acidic residues" evidence="6">
    <location>
        <begin position="847"/>
        <end position="879"/>
    </location>
</feature>
<dbReference type="Gene3D" id="3.80.10.10">
    <property type="entry name" value="Ribonuclease Inhibitor"/>
    <property type="match status" value="1"/>
</dbReference>
<feature type="domain" description="Disease resistance N-terminal" evidence="9">
    <location>
        <begin position="6"/>
        <end position="91"/>
    </location>
</feature>
<evidence type="ECO:0000256" key="6">
    <source>
        <dbReference type="SAM" id="MobiDB-lite"/>
    </source>
</evidence>
<evidence type="ECO:0000256" key="4">
    <source>
        <dbReference type="ARBA" id="ARBA00022821"/>
    </source>
</evidence>
<dbReference type="FunFam" id="3.40.50.300:FF:001091">
    <property type="entry name" value="Probable disease resistance protein At1g61300"/>
    <property type="match status" value="1"/>
</dbReference>
<dbReference type="AlphaFoldDB" id="A0A2N9IR00"/>
<evidence type="ECO:0000256" key="3">
    <source>
        <dbReference type="ARBA" id="ARBA00022741"/>
    </source>
</evidence>
<dbReference type="PRINTS" id="PR00364">
    <property type="entry name" value="DISEASERSIST"/>
</dbReference>
<dbReference type="Pfam" id="PF25019">
    <property type="entry name" value="LRR_R13L1-DRL21"/>
    <property type="match status" value="1"/>
</dbReference>
<dbReference type="Gene3D" id="3.40.50.300">
    <property type="entry name" value="P-loop containing nucleotide triphosphate hydrolases"/>
    <property type="match status" value="1"/>
</dbReference>